<feature type="transmembrane region" description="Helical" evidence="1">
    <location>
        <begin position="183"/>
        <end position="200"/>
    </location>
</feature>
<dbReference type="Proteomes" id="UP001065549">
    <property type="component" value="Unassembled WGS sequence"/>
</dbReference>
<dbReference type="AlphaFoldDB" id="A0A9J6QUG4"/>
<dbReference type="Pfam" id="PF01569">
    <property type="entry name" value="PAP2"/>
    <property type="match status" value="1"/>
</dbReference>
<feature type="transmembrane region" description="Helical" evidence="1">
    <location>
        <begin position="58"/>
        <end position="77"/>
    </location>
</feature>
<evidence type="ECO:0000313" key="3">
    <source>
        <dbReference type="EMBL" id="MCU7377318.1"/>
    </source>
</evidence>
<keyword evidence="4" id="KW-1185">Reference proteome</keyword>
<dbReference type="PANTHER" id="PTHR14969">
    <property type="entry name" value="SPHINGOSINE-1-PHOSPHATE PHOSPHOHYDROLASE"/>
    <property type="match status" value="1"/>
</dbReference>
<organism evidence="3 4">
    <name type="scientific">Hominibacterium faecale</name>
    <dbReference type="NCBI Taxonomy" id="2839743"/>
    <lineage>
        <taxon>Bacteria</taxon>
        <taxon>Bacillati</taxon>
        <taxon>Bacillota</taxon>
        <taxon>Clostridia</taxon>
        <taxon>Peptostreptococcales</taxon>
        <taxon>Anaerovoracaceae</taxon>
        <taxon>Hominibacterium</taxon>
    </lineage>
</organism>
<evidence type="ECO:0000256" key="1">
    <source>
        <dbReference type="SAM" id="Phobius"/>
    </source>
</evidence>
<accession>A0A9J6QUG4</accession>
<dbReference type="InterPro" id="IPR000326">
    <property type="entry name" value="PAP2/HPO"/>
</dbReference>
<dbReference type="InterPro" id="IPR036938">
    <property type="entry name" value="PAP2/HPO_sf"/>
</dbReference>
<dbReference type="EMBL" id="JAOSHN010000001">
    <property type="protein sequence ID" value="MCU7377318.1"/>
    <property type="molecule type" value="Genomic_DNA"/>
</dbReference>
<keyword evidence="1" id="KW-0812">Transmembrane</keyword>
<feature type="domain" description="Phosphatidic acid phosphatase type 2/haloperoxidase" evidence="2">
    <location>
        <begin position="84"/>
        <end position="198"/>
    </location>
</feature>
<evidence type="ECO:0000313" key="4">
    <source>
        <dbReference type="Proteomes" id="UP001065549"/>
    </source>
</evidence>
<dbReference type="Gene3D" id="1.20.144.10">
    <property type="entry name" value="Phosphatidic acid phosphatase type 2/haloperoxidase"/>
    <property type="match status" value="2"/>
</dbReference>
<keyword evidence="1" id="KW-0472">Membrane</keyword>
<evidence type="ECO:0000259" key="2">
    <source>
        <dbReference type="SMART" id="SM00014"/>
    </source>
</evidence>
<sequence length="212" mass="23946">MMNNMSKKQMILMIGGLAGFLIIACFVVGGGELAFDTVIREWFYSLRNDVLTPILKVLTYMGNWQSITILCILLLFFRKTRVRYGIPVSVGAITVTALNKVIKIIFKRPRPDVSLHLIDQGGYSFTSGHSITSMVVFGMLIYLVRRYVKDRKKANLLTVLLAIPWIFIGLSRIYMGVHFPTDVLGGWCLGLAILMVLIAMEERYEKRAGLPH</sequence>
<protein>
    <submittedName>
        <fullName evidence="3">Phosphatase PAP2 family protein</fullName>
    </submittedName>
</protein>
<dbReference type="PANTHER" id="PTHR14969:SF13">
    <property type="entry name" value="AT30094P"/>
    <property type="match status" value="1"/>
</dbReference>
<name>A0A9J6QUG4_9FIRM</name>
<keyword evidence="1" id="KW-1133">Transmembrane helix</keyword>
<feature type="transmembrane region" description="Helical" evidence="1">
    <location>
        <begin position="84"/>
        <end position="106"/>
    </location>
</feature>
<feature type="transmembrane region" description="Helical" evidence="1">
    <location>
        <begin position="126"/>
        <end position="144"/>
    </location>
</feature>
<dbReference type="RefSeq" id="WP_253020720.1">
    <property type="nucleotide sequence ID" value="NZ_JAOSHN010000001.1"/>
</dbReference>
<dbReference type="PROSITE" id="PS51257">
    <property type="entry name" value="PROKAR_LIPOPROTEIN"/>
    <property type="match status" value="1"/>
</dbReference>
<gene>
    <name evidence="3" type="ORF">OBO34_02995</name>
</gene>
<dbReference type="SMART" id="SM00014">
    <property type="entry name" value="acidPPc"/>
    <property type="match status" value="1"/>
</dbReference>
<reference evidence="3" key="1">
    <citation type="submission" date="2022-09" db="EMBL/GenBank/DDBJ databases">
        <title>Culturomic study of gut microbiota in children with autism spectrum disorder.</title>
        <authorList>
            <person name="Efimov B.A."/>
            <person name="Chaplin A.V."/>
            <person name="Sokolova S.R."/>
            <person name="Pikina A.P."/>
            <person name="Korzhanova M."/>
            <person name="Belova V."/>
            <person name="Korostin D."/>
        </authorList>
    </citation>
    <scope>NUCLEOTIDE SEQUENCE</scope>
    <source>
        <strain evidence="3">ASD5510</strain>
    </source>
</reference>
<comment type="caution">
    <text evidence="3">The sequence shown here is derived from an EMBL/GenBank/DDBJ whole genome shotgun (WGS) entry which is preliminary data.</text>
</comment>
<dbReference type="CDD" id="cd03392">
    <property type="entry name" value="PAP2_like_2"/>
    <property type="match status" value="1"/>
</dbReference>
<proteinExistence type="predicted"/>
<dbReference type="SUPFAM" id="SSF48317">
    <property type="entry name" value="Acid phosphatase/Vanadium-dependent haloperoxidase"/>
    <property type="match status" value="1"/>
</dbReference>
<feature type="transmembrane region" description="Helical" evidence="1">
    <location>
        <begin position="156"/>
        <end position="177"/>
    </location>
</feature>